<dbReference type="SUPFAM" id="SSF55811">
    <property type="entry name" value="Nudix"/>
    <property type="match status" value="1"/>
</dbReference>
<evidence type="ECO:0000256" key="5">
    <source>
        <dbReference type="ARBA" id="ARBA00022723"/>
    </source>
</evidence>
<evidence type="ECO:0000256" key="14">
    <source>
        <dbReference type="ARBA" id="ARBA00041592"/>
    </source>
</evidence>
<comment type="catalytic activity">
    <reaction evidence="10">
        <text>8-oxo-dGTP + H2O = 8-oxo-dGMP + diphosphate + H(+)</text>
        <dbReference type="Rhea" id="RHEA:31575"/>
        <dbReference type="ChEBI" id="CHEBI:15377"/>
        <dbReference type="ChEBI" id="CHEBI:15378"/>
        <dbReference type="ChEBI" id="CHEBI:33019"/>
        <dbReference type="ChEBI" id="CHEBI:63224"/>
        <dbReference type="ChEBI" id="CHEBI:77896"/>
        <dbReference type="EC" id="3.6.1.55"/>
    </reaction>
</comment>
<evidence type="ECO:0000256" key="10">
    <source>
        <dbReference type="ARBA" id="ARBA00035861"/>
    </source>
</evidence>
<dbReference type="InterPro" id="IPR020476">
    <property type="entry name" value="Nudix_hydrolase"/>
</dbReference>
<evidence type="ECO:0000259" key="18">
    <source>
        <dbReference type="PROSITE" id="PS51462"/>
    </source>
</evidence>
<keyword evidence="6" id="KW-0227">DNA damage</keyword>
<dbReference type="InterPro" id="IPR047127">
    <property type="entry name" value="MutT-like"/>
</dbReference>
<evidence type="ECO:0000256" key="12">
    <source>
        <dbReference type="ARBA" id="ARBA00038905"/>
    </source>
</evidence>
<dbReference type="Proteomes" id="UP001595607">
    <property type="component" value="Unassembled WGS sequence"/>
</dbReference>
<dbReference type="PROSITE" id="PS00893">
    <property type="entry name" value="NUDIX_BOX"/>
    <property type="match status" value="1"/>
</dbReference>
<accession>A0ABV7MB51</accession>
<dbReference type="EC" id="3.6.1.55" evidence="12"/>
<protein>
    <recommendedName>
        <fullName evidence="13">8-oxo-dGTP diphosphatase</fullName>
        <ecNumber evidence="12">3.6.1.55</ecNumber>
    </recommendedName>
    <alternativeName>
        <fullName evidence="16">7,8-dihydro-8-oxoguanine-triphosphatase</fullName>
    </alternativeName>
    <alternativeName>
        <fullName evidence="15">Mutator protein MutT</fullName>
    </alternativeName>
    <alternativeName>
        <fullName evidence="14">dGTP pyrophosphohydrolase</fullName>
    </alternativeName>
</protein>
<evidence type="ECO:0000256" key="15">
    <source>
        <dbReference type="ARBA" id="ARBA00041979"/>
    </source>
</evidence>
<comment type="cofactor">
    <cofactor evidence="1">
        <name>Mg(2+)</name>
        <dbReference type="ChEBI" id="CHEBI:18420"/>
    </cofactor>
</comment>
<evidence type="ECO:0000256" key="9">
    <source>
        <dbReference type="ARBA" id="ARBA00023204"/>
    </source>
</evidence>
<feature type="domain" description="Nudix hydrolase" evidence="18">
    <location>
        <begin position="1"/>
        <end position="124"/>
    </location>
</feature>
<dbReference type="CDD" id="cd03425">
    <property type="entry name" value="NUDIX_MutT_NudA_like"/>
    <property type="match status" value="1"/>
</dbReference>
<dbReference type="Pfam" id="PF00293">
    <property type="entry name" value="NUDIX"/>
    <property type="match status" value="1"/>
</dbReference>
<keyword evidence="4" id="KW-0235">DNA replication</keyword>
<dbReference type="InterPro" id="IPR020084">
    <property type="entry name" value="NUDIX_hydrolase_CS"/>
</dbReference>
<comment type="catalytic activity">
    <reaction evidence="11">
        <text>8-oxo-GTP + H2O = 8-oxo-GMP + diphosphate + H(+)</text>
        <dbReference type="Rhea" id="RHEA:67616"/>
        <dbReference type="ChEBI" id="CHEBI:15377"/>
        <dbReference type="ChEBI" id="CHEBI:15378"/>
        <dbReference type="ChEBI" id="CHEBI:33019"/>
        <dbReference type="ChEBI" id="CHEBI:143553"/>
        <dbReference type="ChEBI" id="CHEBI:145694"/>
    </reaction>
</comment>
<evidence type="ECO:0000256" key="13">
    <source>
        <dbReference type="ARBA" id="ARBA00040794"/>
    </source>
</evidence>
<dbReference type="PANTHER" id="PTHR47707">
    <property type="entry name" value="8-OXO-DGTP DIPHOSPHATASE"/>
    <property type="match status" value="1"/>
</dbReference>
<name>A0ABV7MB51_9PROT</name>
<comment type="similarity">
    <text evidence="2 17">Belongs to the Nudix hydrolase family.</text>
</comment>
<evidence type="ECO:0000256" key="1">
    <source>
        <dbReference type="ARBA" id="ARBA00001946"/>
    </source>
</evidence>
<dbReference type="PANTHER" id="PTHR47707:SF1">
    <property type="entry name" value="NUDIX HYDROLASE FAMILY PROTEIN"/>
    <property type="match status" value="1"/>
</dbReference>
<dbReference type="GO" id="GO:0016787">
    <property type="term" value="F:hydrolase activity"/>
    <property type="evidence" value="ECO:0007669"/>
    <property type="project" value="UniProtKB-KW"/>
</dbReference>
<evidence type="ECO:0000256" key="4">
    <source>
        <dbReference type="ARBA" id="ARBA00022705"/>
    </source>
</evidence>
<sequence>MLIVAAVALIDKTGCVLLSQRPEGKAHAGQWEFPGGKVEEGENVGEALIRELREELGIDTETSCLAPLAFNGEGDLLLLLYACRKYKGVPTPLEGQTLAWARPDEIFSYDLVPADKPLAAAVRDLLS</sequence>
<reference evidence="20" key="1">
    <citation type="journal article" date="2019" name="Int. J. Syst. Evol. Microbiol.">
        <title>The Global Catalogue of Microorganisms (GCM) 10K type strain sequencing project: providing services to taxonomists for standard genome sequencing and annotation.</title>
        <authorList>
            <consortium name="The Broad Institute Genomics Platform"/>
            <consortium name="The Broad Institute Genome Sequencing Center for Infectious Disease"/>
            <person name="Wu L."/>
            <person name="Ma J."/>
        </authorList>
    </citation>
    <scope>NUCLEOTIDE SEQUENCE [LARGE SCALE GENOMIC DNA]</scope>
    <source>
        <strain evidence="20">KCTC 22245</strain>
    </source>
</reference>
<dbReference type="Gene3D" id="3.90.79.10">
    <property type="entry name" value="Nucleoside Triphosphate Pyrophosphohydrolase"/>
    <property type="match status" value="1"/>
</dbReference>
<evidence type="ECO:0000256" key="3">
    <source>
        <dbReference type="ARBA" id="ARBA00022457"/>
    </source>
</evidence>
<evidence type="ECO:0000256" key="7">
    <source>
        <dbReference type="ARBA" id="ARBA00022801"/>
    </source>
</evidence>
<dbReference type="RefSeq" id="WP_189571199.1">
    <property type="nucleotide sequence ID" value="NZ_BMXU01000001.1"/>
</dbReference>
<gene>
    <name evidence="19" type="ORF">ACFONP_07990</name>
</gene>
<dbReference type="EMBL" id="JBHRVA010000002">
    <property type="protein sequence ID" value="MFC3302671.1"/>
    <property type="molecule type" value="Genomic_DNA"/>
</dbReference>
<keyword evidence="8" id="KW-0460">Magnesium</keyword>
<keyword evidence="9" id="KW-0234">DNA repair</keyword>
<dbReference type="PROSITE" id="PS51462">
    <property type="entry name" value="NUDIX"/>
    <property type="match status" value="1"/>
</dbReference>
<evidence type="ECO:0000256" key="17">
    <source>
        <dbReference type="RuleBase" id="RU003476"/>
    </source>
</evidence>
<evidence type="ECO:0000256" key="8">
    <source>
        <dbReference type="ARBA" id="ARBA00022842"/>
    </source>
</evidence>
<keyword evidence="3" id="KW-0515">Mutator protein</keyword>
<evidence type="ECO:0000256" key="16">
    <source>
        <dbReference type="ARBA" id="ARBA00042798"/>
    </source>
</evidence>
<dbReference type="InterPro" id="IPR000086">
    <property type="entry name" value="NUDIX_hydrolase_dom"/>
</dbReference>
<evidence type="ECO:0000256" key="11">
    <source>
        <dbReference type="ARBA" id="ARBA00036904"/>
    </source>
</evidence>
<evidence type="ECO:0000313" key="20">
    <source>
        <dbReference type="Proteomes" id="UP001595607"/>
    </source>
</evidence>
<keyword evidence="20" id="KW-1185">Reference proteome</keyword>
<keyword evidence="7 17" id="KW-0378">Hydrolase</keyword>
<dbReference type="PRINTS" id="PR00502">
    <property type="entry name" value="NUDIXFAMILY"/>
</dbReference>
<evidence type="ECO:0000256" key="6">
    <source>
        <dbReference type="ARBA" id="ARBA00022763"/>
    </source>
</evidence>
<evidence type="ECO:0000313" key="19">
    <source>
        <dbReference type="EMBL" id="MFC3302671.1"/>
    </source>
</evidence>
<keyword evidence="5" id="KW-0479">Metal-binding</keyword>
<proteinExistence type="inferred from homology"/>
<comment type="caution">
    <text evidence="19">The sequence shown here is derived from an EMBL/GenBank/DDBJ whole genome shotgun (WGS) entry which is preliminary data.</text>
</comment>
<evidence type="ECO:0000256" key="2">
    <source>
        <dbReference type="ARBA" id="ARBA00005582"/>
    </source>
</evidence>
<dbReference type="InterPro" id="IPR015797">
    <property type="entry name" value="NUDIX_hydrolase-like_dom_sf"/>
</dbReference>
<organism evidence="19 20">
    <name type="scientific">Parvularcula lutaonensis</name>
    <dbReference type="NCBI Taxonomy" id="491923"/>
    <lineage>
        <taxon>Bacteria</taxon>
        <taxon>Pseudomonadati</taxon>
        <taxon>Pseudomonadota</taxon>
        <taxon>Alphaproteobacteria</taxon>
        <taxon>Parvularculales</taxon>
        <taxon>Parvularculaceae</taxon>
        <taxon>Parvularcula</taxon>
    </lineage>
</organism>